<dbReference type="AlphaFoldDB" id="A0A1M7Y0W6"/>
<dbReference type="EMBL" id="FRFD01000003">
    <property type="protein sequence ID" value="SHO45147.1"/>
    <property type="molecule type" value="Genomic_DNA"/>
</dbReference>
<name>A0A1M7Y0W6_9FIRM</name>
<dbReference type="RefSeq" id="WP_073587503.1">
    <property type="nucleotide sequence ID" value="NZ_FRFD01000003.1"/>
</dbReference>
<gene>
    <name evidence="1" type="ORF">SAMN02745217_00843</name>
</gene>
<dbReference type="STRING" id="1121345.SAMN02745217_00843"/>
<protein>
    <submittedName>
        <fullName evidence="1">Uncharacterized protein</fullName>
    </submittedName>
</protein>
<reference evidence="1 2" key="1">
    <citation type="submission" date="2016-12" db="EMBL/GenBank/DDBJ databases">
        <authorList>
            <person name="Song W.-J."/>
            <person name="Kurnit D.M."/>
        </authorList>
    </citation>
    <scope>NUCLEOTIDE SEQUENCE [LARGE SCALE GENOMIC DNA]</scope>
    <source>
        <strain evidence="1 2">DSM 12503</strain>
    </source>
</reference>
<keyword evidence="2" id="KW-1185">Reference proteome</keyword>
<dbReference type="Proteomes" id="UP000184612">
    <property type="component" value="Unassembled WGS sequence"/>
</dbReference>
<evidence type="ECO:0000313" key="1">
    <source>
        <dbReference type="EMBL" id="SHO45147.1"/>
    </source>
</evidence>
<organism evidence="1 2">
    <name type="scientific">Anaerocolumna xylanovorans DSM 12503</name>
    <dbReference type="NCBI Taxonomy" id="1121345"/>
    <lineage>
        <taxon>Bacteria</taxon>
        <taxon>Bacillati</taxon>
        <taxon>Bacillota</taxon>
        <taxon>Clostridia</taxon>
        <taxon>Lachnospirales</taxon>
        <taxon>Lachnospiraceae</taxon>
        <taxon>Anaerocolumna</taxon>
    </lineage>
</organism>
<evidence type="ECO:0000313" key="2">
    <source>
        <dbReference type="Proteomes" id="UP000184612"/>
    </source>
</evidence>
<proteinExistence type="predicted"/>
<dbReference type="OrthoDB" id="2054609at2"/>
<accession>A0A1M7Y0W6</accession>
<sequence length="140" mass="16244">MKNDNMQKKKLSSKKDPEKNIKPAVSDWIFMSIDEITTSDLYIFLKPLKLGELDFWEEMNILSLEMPDRTCIDMEGLKEGFSDGKDRQFMIENGYKTVFFVSLSCYNDSAKAVFEKILEHFPGGFFADTEDFKPNLISKK</sequence>